<dbReference type="EMBL" id="JAULSU010000006">
    <property type="protein sequence ID" value="KAK0613559.1"/>
    <property type="molecule type" value="Genomic_DNA"/>
</dbReference>
<dbReference type="Pfam" id="PF00023">
    <property type="entry name" value="Ank"/>
    <property type="match status" value="1"/>
</dbReference>
<dbReference type="PROSITE" id="PS50297">
    <property type="entry name" value="ANK_REP_REGION"/>
    <property type="match status" value="5"/>
</dbReference>
<evidence type="ECO:0000256" key="3">
    <source>
        <dbReference type="PROSITE-ProRule" id="PRU00023"/>
    </source>
</evidence>
<feature type="repeat" description="ANK" evidence="3">
    <location>
        <begin position="29"/>
        <end position="61"/>
    </location>
</feature>
<keyword evidence="5" id="KW-1185">Reference proteome</keyword>
<keyword evidence="1" id="KW-0677">Repeat</keyword>
<dbReference type="Pfam" id="PF12796">
    <property type="entry name" value="Ank_2"/>
    <property type="match status" value="3"/>
</dbReference>
<dbReference type="PANTHER" id="PTHR24161">
    <property type="entry name" value="ANK_REP_REGION DOMAIN-CONTAINING PROTEIN-RELATED"/>
    <property type="match status" value="1"/>
</dbReference>
<protein>
    <submittedName>
        <fullName evidence="4">Ankyrin repeat-containing domain protein</fullName>
    </submittedName>
</protein>
<dbReference type="Proteomes" id="UP001175000">
    <property type="component" value="Unassembled WGS sequence"/>
</dbReference>
<feature type="repeat" description="ANK" evidence="3">
    <location>
        <begin position="101"/>
        <end position="133"/>
    </location>
</feature>
<evidence type="ECO:0000313" key="4">
    <source>
        <dbReference type="EMBL" id="KAK0613559.1"/>
    </source>
</evidence>
<name>A0AA39WDU9_9PEZI</name>
<accession>A0AA39WDU9</accession>
<gene>
    <name evidence="4" type="ORF">B0T14DRAFT_606041</name>
</gene>
<evidence type="ECO:0000313" key="5">
    <source>
        <dbReference type="Proteomes" id="UP001175000"/>
    </source>
</evidence>
<comment type="caution">
    <text evidence="4">The sequence shown here is derived from an EMBL/GenBank/DDBJ whole genome shotgun (WGS) entry which is preliminary data.</text>
</comment>
<dbReference type="PROSITE" id="PS50088">
    <property type="entry name" value="ANK_REPEAT"/>
    <property type="match status" value="7"/>
</dbReference>
<keyword evidence="2 3" id="KW-0040">ANK repeat</keyword>
<organism evidence="4 5">
    <name type="scientific">Immersiella caudata</name>
    <dbReference type="NCBI Taxonomy" id="314043"/>
    <lineage>
        <taxon>Eukaryota</taxon>
        <taxon>Fungi</taxon>
        <taxon>Dikarya</taxon>
        <taxon>Ascomycota</taxon>
        <taxon>Pezizomycotina</taxon>
        <taxon>Sordariomycetes</taxon>
        <taxon>Sordariomycetidae</taxon>
        <taxon>Sordariales</taxon>
        <taxon>Lasiosphaeriaceae</taxon>
        <taxon>Immersiella</taxon>
    </lineage>
</organism>
<dbReference type="Gene3D" id="1.25.40.20">
    <property type="entry name" value="Ankyrin repeat-containing domain"/>
    <property type="match status" value="3"/>
</dbReference>
<dbReference type="SUPFAM" id="SSF48403">
    <property type="entry name" value="Ankyrin repeat"/>
    <property type="match status" value="1"/>
</dbReference>
<feature type="repeat" description="ANK" evidence="3">
    <location>
        <begin position="134"/>
        <end position="166"/>
    </location>
</feature>
<proteinExistence type="predicted"/>
<feature type="repeat" description="ANK" evidence="3">
    <location>
        <begin position="168"/>
        <end position="200"/>
    </location>
</feature>
<feature type="repeat" description="ANK" evidence="3">
    <location>
        <begin position="282"/>
        <end position="307"/>
    </location>
</feature>
<dbReference type="SMART" id="SM00248">
    <property type="entry name" value="ANK"/>
    <property type="match status" value="9"/>
</dbReference>
<dbReference type="AlphaFoldDB" id="A0AA39WDU9"/>
<reference evidence="4" key="1">
    <citation type="submission" date="2023-06" db="EMBL/GenBank/DDBJ databases">
        <title>Genome-scale phylogeny and comparative genomics of the fungal order Sordariales.</title>
        <authorList>
            <consortium name="Lawrence Berkeley National Laboratory"/>
            <person name="Hensen N."/>
            <person name="Bonometti L."/>
            <person name="Westerberg I."/>
            <person name="Brannstrom I.O."/>
            <person name="Guillou S."/>
            <person name="Cros-Aarteil S."/>
            <person name="Calhoun S."/>
            <person name="Haridas S."/>
            <person name="Kuo A."/>
            <person name="Mondo S."/>
            <person name="Pangilinan J."/>
            <person name="Riley R."/>
            <person name="Labutti K."/>
            <person name="Andreopoulos B."/>
            <person name="Lipzen A."/>
            <person name="Chen C."/>
            <person name="Yanf M."/>
            <person name="Daum C."/>
            <person name="Ng V."/>
            <person name="Clum A."/>
            <person name="Steindorff A."/>
            <person name="Ohm R."/>
            <person name="Martin F."/>
            <person name="Silar P."/>
            <person name="Natvig D."/>
            <person name="Lalanne C."/>
            <person name="Gautier V."/>
            <person name="Ament-Velasquez S.L."/>
            <person name="Kruys A."/>
            <person name="Hutchinson M.I."/>
            <person name="Powell A.J."/>
            <person name="Barry K."/>
            <person name="Miller A.N."/>
            <person name="Grigoriev I.V."/>
            <person name="Debuchy R."/>
            <person name="Gladieux P."/>
            <person name="Thoren M.H."/>
            <person name="Johannesson H."/>
        </authorList>
    </citation>
    <scope>NUCLEOTIDE SEQUENCE</scope>
    <source>
        <strain evidence="4">CBS 606.72</strain>
    </source>
</reference>
<dbReference type="InterPro" id="IPR002110">
    <property type="entry name" value="Ankyrin_rpt"/>
</dbReference>
<dbReference type="InterPro" id="IPR036770">
    <property type="entry name" value="Ankyrin_rpt-contain_sf"/>
</dbReference>
<dbReference type="GO" id="GO:0019706">
    <property type="term" value="F:protein-cysteine S-palmitoyltransferase activity"/>
    <property type="evidence" value="ECO:0007669"/>
    <property type="project" value="UniProtKB-EC"/>
</dbReference>
<dbReference type="PANTHER" id="PTHR24161:SF121">
    <property type="entry name" value="M-PHASE PHOSPHOPROTEIN 8"/>
    <property type="match status" value="1"/>
</dbReference>
<sequence length="358" mass="38293">MGVSVLGPCSLTVPVKSPQVDVNLADRGDHRYPIHQAAQSGHLKVVETLLEHGADPDPVDDHGITALWSAAQSGHYEIVKMILDRGGVEKPINIETESDSGERRAIHQAAQGGYLSTVELLLAKGAFCDPEDEHGITPFWSAAQNGNADVVHLLLGAGAKMDVAPYTKKLQPIHVASLRGHLEVVRLLLDSGVSPTPEADSFDDSEPSPFLLACTTDNVELARLFLDRGVDIVNTTAFQSNKGALHFAAHGGHVRVGQFLLDNKCDVDAREAEAHVDSEKKDGATALWIAAQQGHSKVVKRLLAAGAKQLSTKSSKRQPVHQAAQNGHLACVKLLVKDSPEEISMVERQGFTALTLAA</sequence>
<evidence type="ECO:0000256" key="2">
    <source>
        <dbReference type="ARBA" id="ARBA00023043"/>
    </source>
</evidence>
<feature type="repeat" description="ANK" evidence="3">
    <location>
        <begin position="240"/>
        <end position="272"/>
    </location>
</feature>
<evidence type="ECO:0000256" key="1">
    <source>
        <dbReference type="ARBA" id="ARBA00022737"/>
    </source>
</evidence>
<feature type="repeat" description="ANK" evidence="3">
    <location>
        <begin position="62"/>
        <end position="86"/>
    </location>
</feature>